<dbReference type="RefSeq" id="WP_378419569.1">
    <property type="nucleotide sequence ID" value="NZ_JBHSFO010000014.1"/>
</dbReference>
<feature type="compositionally biased region" description="Basic and acidic residues" evidence="1">
    <location>
        <begin position="166"/>
        <end position="180"/>
    </location>
</feature>
<feature type="region of interest" description="Disordered" evidence="1">
    <location>
        <begin position="160"/>
        <end position="233"/>
    </location>
</feature>
<evidence type="ECO:0000313" key="3">
    <source>
        <dbReference type="Proteomes" id="UP001595914"/>
    </source>
</evidence>
<keyword evidence="3" id="KW-1185">Reference proteome</keyword>
<proteinExistence type="predicted"/>
<protein>
    <submittedName>
        <fullName evidence="2">Uncharacterized protein</fullName>
    </submittedName>
</protein>
<accession>A0ABV9FVK1</accession>
<organism evidence="2 3">
    <name type="scientific">Rhodococcus kronopolitis</name>
    <dbReference type="NCBI Taxonomy" id="1460226"/>
    <lineage>
        <taxon>Bacteria</taxon>
        <taxon>Bacillati</taxon>
        <taxon>Actinomycetota</taxon>
        <taxon>Actinomycetes</taxon>
        <taxon>Mycobacteriales</taxon>
        <taxon>Nocardiaceae</taxon>
        <taxon>Rhodococcus</taxon>
    </lineage>
</organism>
<gene>
    <name evidence="2" type="ORF">ACFO6S_19200</name>
</gene>
<sequence>MAGVFAAGVVGSGGLLAAPAIGGAIGTLVSGYTGAAAASYGLAMLGGGSIAAGGLGMVGGTYVVAAAGAALGSALGANITNAYVSEDKSFAIEKFRDGTGTRVIVARGFSTEKDMNSSSAMQIVEERYPDSPTCRLRWGSIELGQLAALEVRNVGAKQAMGAVGRRSGEGRQAGREEARPPSHRHSWSPTSRRTRGTPRWSALTAPASRPPGFSRAQKWTATSSSATASAPAP</sequence>
<feature type="compositionally biased region" description="Low complexity" evidence="1">
    <location>
        <begin position="220"/>
        <end position="233"/>
    </location>
</feature>
<evidence type="ECO:0000256" key="1">
    <source>
        <dbReference type="SAM" id="MobiDB-lite"/>
    </source>
</evidence>
<evidence type="ECO:0000313" key="2">
    <source>
        <dbReference type="EMBL" id="MFC4605832.1"/>
    </source>
</evidence>
<reference evidence="3" key="1">
    <citation type="journal article" date="2019" name="Int. J. Syst. Evol. Microbiol.">
        <title>The Global Catalogue of Microorganisms (GCM) 10K type strain sequencing project: providing services to taxonomists for standard genome sequencing and annotation.</title>
        <authorList>
            <consortium name="The Broad Institute Genomics Platform"/>
            <consortium name="The Broad Institute Genome Sequencing Center for Infectious Disease"/>
            <person name="Wu L."/>
            <person name="Ma J."/>
        </authorList>
    </citation>
    <scope>NUCLEOTIDE SEQUENCE [LARGE SCALE GENOMIC DNA]</scope>
    <source>
        <strain evidence="3">CCUG 54520</strain>
    </source>
</reference>
<dbReference type="Proteomes" id="UP001595914">
    <property type="component" value="Unassembled WGS sequence"/>
</dbReference>
<name>A0ABV9FVK1_9NOCA</name>
<comment type="caution">
    <text evidence="2">The sequence shown here is derived from an EMBL/GenBank/DDBJ whole genome shotgun (WGS) entry which is preliminary data.</text>
</comment>
<dbReference type="EMBL" id="JBHSFO010000014">
    <property type="protein sequence ID" value="MFC4605832.1"/>
    <property type="molecule type" value="Genomic_DNA"/>
</dbReference>
<feature type="compositionally biased region" description="Basic residues" evidence="1">
    <location>
        <begin position="181"/>
        <end position="196"/>
    </location>
</feature>